<comment type="similarity">
    <text evidence="1">Belongs to the helicase family.</text>
</comment>
<keyword evidence="1" id="KW-0067">ATP-binding</keyword>
<dbReference type="Proteomes" id="UP000004995">
    <property type="component" value="Unassembled WGS sequence"/>
</dbReference>
<reference evidence="4" key="1">
    <citation type="journal article" date="2012" name="Nat. Biotechnol.">
        <title>Reference genome sequence of the model plant Setaria.</title>
        <authorList>
            <person name="Bennetzen J.L."/>
            <person name="Schmutz J."/>
            <person name="Wang H."/>
            <person name="Percifield R."/>
            <person name="Hawkins J."/>
            <person name="Pontaroli A.C."/>
            <person name="Estep M."/>
            <person name="Feng L."/>
            <person name="Vaughn J.N."/>
            <person name="Grimwood J."/>
            <person name="Jenkins J."/>
            <person name="Barry K."/>
            <person name="Lindquist E."/>
            <person name="Hellsten U."/>
            <person name="Deshpande S."/>
            <person name="Wang X."/>
            <person name="Wu X."/>
            <person name="Mitros T."/>
            <person name="Triplett J."/>
            <person name="Yang X."/>
            <person name="Ye C.Y."/>
            <person name="Mauro-Herrera M."/>
            <person name="Wang L."/>
            <person name="Li P."/>
            <person name="Sharma M."/>
            <person name="Sharma R."/>
            <person name="Ronald P.C."/>
            <person name="Panaud O."/>
            <person name="Kellogg E.A."/>
            <person name="Brutnell T.P."/>
            <person name="Doust A.N."/>
            <person name="Tuskan G.A."/>
            <person name="Rokhsar D."/>
            <person name="Devos K.M."/>
        </authorList>
    </citation>
    <scope>NUCLEOTIDE SEQUENCE [LARGE SCALE GENOMIC DNA]</scope>
    <source>
        <strain evidence="4">cv. Yugu1</strain>
    </source>
</reference>
<comment type="catalytic activity">
    <reaction evidence="1">
        <text>ATP + H2O = ADP + phosphate + H(+)</text>
        <dbReference type="Rhea" id="RHEA:13065"/>
        <dbReference type="ChEBI" id="CHEBI:15377"/>
        <dbReference type="ChEBI" id="CHEBI:15378"/>
        <dbReference type="ChEBI" id="CHEBI:30616"/>
        <dbReference type="ChEBI" id="CHEBI:43474"/>
        <dbReference type="ChEBI" id="CHEBI:456216"/>
        <dbReference type="EC" id="5.6.2.3"/>
    </reaction>
</comment>
<dbReference type="Gene3D" id="3.40.50.300">
    <property type="entry name" value="P-loop containing nucleotide triphosphate hydrolases"/>
    <property type="match status" value="1"/>
</dbReference>
<dbReference type="EC" id="5.6.2.3" evidence="1"/>
<dbReference type="SUPFAM" id="SSF52540">
    <property type="entry name" value="P-loop containing nucleoside triphosphate hydrolases"/>
    <property type="match status" value="1"/>
</dbReference>
<dbReference type="GO" id="GO:0005524">
    <property type="term" value="F:ATP binding"/>
    <property type="evidence" value="ECO:0007669"/>
    <property type="project" value="UniProtKB-KW"/>
</dbReference>
<dbReference type="GO" id="GO:0000723">
    <property type="term" value="P:telomere maintenance"/>
    <property type="evidence" value="ECO:0007669"/>
    <property type="project" value="InterPro"/>
</dbReference>
<keyword evidence="1" id="KW-0347">Helicase</keyword>
<dbReference type="GO" id="GO:0016887">
    <property type="term" value="F:ATP hydrolysis activity"/>
    <property type="evidence" value="ECO:0007669"/>
    <property type="project" value="RHEA"/>
</dbReference>
<dbReference type="GO" id="GO:0043139">
    <property type="term" value="F:5'-3' DNA helicase activity"/>
    <property type="evidence" value="ECO:0007669"/>
    <property type="project" value="UniProtKB-EC"/>
</dbReference>
<dbReference type="Gramene" id="KQL16293">
    <property type="protein sequence ID" value="KQL16293"/>
    <property type="gene ID" value="SETIT_024763mg"/>
</dbReference>
<dbReference type="PANTHER" id="PTHR10492:SF91">
    <property type="entry name" value="ATP-DEPENDENT DNA HELICASE"/>
    <property type="match status" value="1"/>
</dbReference>
<dbReference type="InterPro" id="IPR010285">
    <property type="entry name" value="DNA_helicase_pif1-like_DEAD"/>
</dbReference>
<dbReference type="GO" id="GO:0006310">
    <property type="term" value="P:DNA recombination"/>
    <property type="evidence" value="ECO:0007669"/>
    <property type="project" value="UniProtKB-KW"/>
</dbReference>
<reference evidence="3" key="2">
    <citation type="submission" date="2018-08" db="UniProtKB">
        <authorList>
            <consortium name="EnsemblPlants"/>
        </authorList>
    </citation>
    <scope>IDENTIFICATION</scope>
    <source>
        <strain evidence="3">Yugu1</strain>
    </source>
</reference>
<feature type="domain" description="DNA helicase Pif1-like DEAD-box helicase" evidence="2">
    <location>
        <begin position="291"/>
        <end position="465"/>
    </location>
</feature>
<dbReference type="HOGENOM" id="CLU_001324_0_1_1"/>
<keyword evidence="1" id="KW-0378">Hydrolase</keyword>
<dbReference type="EMBL" id="AGNK02001921">
    <property type="status" value="NOT_ANNOTATED_CDS"/>
    <property type="molecule type" value="Genomic_DNA"/>
</dbReference>
<dbReference type="GO" id="GO:0006281">
    <property type="term" value="P:DNA repair"/>
    <property type="evidence" value="ECO:0007669"/>
    <property type="project" value="UniProtKB-KW"/>
</dbReference>
<name>K3ZDX1_SETIT</name>
<evidence type="ECO:0000313" key="4">
    <source>
        <dbReference type="Proteomes" id="UP000004995"/>
    </source>
</evidence>
<keyword evidence="1" id="KW-0233">DNA recombination</keyword>
<dbReference type="eggNOG" id="KOG0987">
    <property type="taxonomic scope" value="Eukaryota"/>
</dbReference>
<keyword evidence="1" id="KW-0227">DNA damage</keyword>
<dbReference type="EnsemblPlants" id="KQL16293">
    <property type="protein sequence ID" value="KQL16293"/>
    <property type="gene ID" value="SETIT_024763mg"/>
</dbReference>
<keyword evidence="4" id="KW-1185">Reference proteome</keyword>
<accession>K3ZDX1</accession>
<keyword evidence="1" id="KW-0547">Nucleotide-binding</keyword>
<sequence length="465" mass="53509">FSETIEQGKDTCPIYRRREDGQKVKVGGEELDNRWVVPYNPVLLMRYNFHINVEICNSIKSVKYLYKYVYKGHDQTSFSVDEKGNERRVINPIKQYCDARMITTIEVMQLHLPGFHMVAYNATDNLQGVVDLAKSQRSMLTEYFKMNERSAKARKYLYKEFPEYFTWNKSGKCWKPRVPRKDYRLVDWAAAKVMGFVDTDKSLDDCLTECAMIRFPSSLRRLFATIMFFCECANIHHLWDKHYESLAEDFCHTNDNNTIVEHYGLPELHESGKIVIEICYEEEHLEIIDTLNAEQRAGFEEIFDHVMKGKGQVFFMDGPGGTGKTYLYKTLLAKVHSMDLIVVATATSGIAASIMPGGRTAHSRFKIPIKLDDSTMCSFTKQSGTTELLRRASLMIWDEVVMTKRQCVEALDRSLQDIMDCTQPFDGKVMLFGGDFRQVLPVVACGTRAQITAATLLKSYIWENV</sequence>
<organism evidence="3 4">
    <name type="scientific">Setaria italica</name>
    <name type="common">Foxtail millet</name>
    <name type="synonym">Panicum italicum</name>
    <dbReference type="NCBI Taxonomy" id="4555"/>
    <lineage>
        <taxon>Eukaryota</taxon>
        <taxon>Viridiplantae</taxon>
        <taxon>Streptophyta</taxon>
        <taxon>Embryophyta</taxon>
        <taxon>Tracheophyta</taxon>
        <taxon>Spermatophyta</taxon>
        <taxon>Magnoliopsida</taxon>
        <taxon>Liliopsida</taxon>
        <taxon>Poales</taxon>
        <taxon>Poaceae</taxon>
        <taxon>PACMAD clade</taxon>
        <taxon>Panicoideae</taxon>
        <taxon>Panicodae</taxon>
        <taxon>Paniceae</taxon>
        <taxon>Cenchrinae</taxon>
        <taxon>Setaria</taxon>
    </lineage>
</organism>
<dbReference type="Pfam" id="PF05970">
    <property type="entry name" value="PIF1"/>
    <property type="match status" value="1"/>
</dbReference>
<protein>
    <recommendedName>
        <fullName evidence="1">ATP-dependent DNA helicase</fullName>
        <ecNumber evidence="1">5.6.2.3</ecNumber>
    </recommendedName>
</protein>
<evidence type="ECO:0000259" key="2">
    <source>
        <dbReference type="Pfam" id="PF05970"/>
    </source>
</evidence>
<dbReference type="PANTHER" id="PTHR10492">
    <property type="match status" value="1"/>
</dbReference>
<dbReference type="STRING" id="4555.K3ZDX1"/>
<keyword evidence="1" id="KW-0234">DNA repair</keyword>
<proteinExistence type="inferred from homology"/>
<evidence type="ECO:0000256" key="1">
    <source>
        <dbReference type="RuleBase" id="RU363044"/>
    </source>
</evidence>
<dbReference type="AlphaFoldDB" id="K3ZDX1"/>
<comment type="cofactor">
    <cofactor evidence="1">
        <name>Mg(2+)</name>
        <dbReference type="ChEBI" id="CHEBI:18420"/>
    </cofactor>
</comment>
<dbReference type="InterPro" id="IPR027417">
    <property type="entry name" value="P-loop_NTPase"/>
</dbReference>
<evidence type="ECO:0000313" key="3">
    <source>
        <dbReference type="EnsemblPlants" id="KQL16293"/>
    </source>
</evidence>
<dbReference type="InParanoid" id="K3ZDX1"/>